<protein>
    <submittedName>
        <fullName evidence="2">Uncharacterized protein</fullName>
    </submittedName>
</protein>
<feature type="compositionally biased region" description="Pro residues" evidence="1">
    <location>
        <begin position="70"/>
        <end position="83"/>
    </location>
</feature>
<accession>A0A3M2SDW9</accession>
<dbReference type="EMBL" id="NKUJ01000065">
    <property type="protein sequence ID" value="RMJ15415.1"/>
    <property type="molecule type" value="Genomic_DNA"/>
</dbReference>
<feature type="region of interest" description="Disordered" evidence="1">
    <location>
        <begin position="61"/>
        <end position="98"/>
    </location>
</feature>
<sequence length="98" mass="10618">MSGLPEPWEILIPVNQVPNLPFLTAALGRHMTPSQFTVRVEGTNYSIRGHVGNPSNIASALRQAGAWQPTPQPGPPPRDPLTPEPVEYSITRDGLILS</sequence>
<evidence type="ECO:0000256" key="1">
    <source>
        <dbReference type="SAM" id="MobiDB-lite"/>
    </source>
</evidence>
<reference evidence="2 3" key="1">
    <citation type="submission" date="2017-06" db="EMBL/GenBank/DDBJ databases">
        <title>Comparative genomic analysis of Ambrosia Fusariam Clade fungi.</title>
        <authorList>
            <person name="Stajich J.E."/>
            <person name="Carrillo J."/>
            <person name="Kijimoto T."/>
            <person name="Eskalen A."/>
            <person name="O'Donnell K."/>
            <person name="Kasson M."/>
        </authorList>
    </citation>
    <scope>NUCLEOTIDE SEQUENCE [LARGE SCALE GENOMIC DNA]</scope>
    <source>
        <strain evidence="2">UCR3666</strain>
    </source>
</reference>
<dbReference type="AlphaFoldDB" id="A0A3M2SDW9"/>
<proteinExistence type="predicted"/>
<organism evidence="2 3">
    <name type="scientific">Fusarium kuroshium</name>
    <dbReference type="NCBI Taxonomy" id="2010991"/>
    <lineage>
        <taxon>Eukaryota</taxon>
        <taxon>Fungi</taxon>
        <taxon>Dikarya</taxon>
        <taxon>Ascomycota</taxon>
        <taxon>Pezizomycotina</taxon>
        <taxon>Sordariomycetes</taxon>
        <taxon>Hypocreomycetidae</taxon>
        <taxon>Hypocreales</taxon>
        <taxon>Nectriaceae</taxon>
        <taxon>Fusarium</taxon>
        <taxon>Fusarium solani species complex</taxon>
    </lineage>
</organism>
<gene>
    <name evidence="2" type="ORF">CDV36_004912</name>
</gene>
<comment type="caution">
    <text evidence="2">The sequence shown here is derived from an EMBL/GenBank/DDBJ whole genome shotgun (WGS) entry which is preliminary data.</text>
</comment>
<evidence type="ECO:0000313" key="2">
    <source>
        <dbReference type="EMBL" id="RMJ15415.1"/>
    </source>
</evidence>
<keyword evidence="3" id="KW-1185">Reference proteome</keyword>
<evidence type="ECO:0000313" key="3">
    <source>
        <dbReference type="Proteomes" id="UP000277212"/>
    </source>
</evidence>
<dbReference type="Proteomes" id="UP000277212">
    <property type="component" value="Unassembled WGS sequence"/>
</dbReference>
<name>A0A3M2SDW9_9HYPO</name>